<evidence type="ECO:0000313" key="3">
    <source>
        <dbReference type="Proteomes" id="UP000518752"/>
    </source>
</evidence>
<feature type="chain" id="PRO_5034111604" evidence="1">
    <location>
        <begin position="20"/>
        <end position="251"/>
    </location>
</feature>
<reference evidence="2 3" key="1">
    <citation type="journal article" date="2020" name="ISME J.">
        <title>Uncovering the hidden diversity of litter-decomposition mechanisms in mushroom-forming fungi.</title>
        <authorList>
            <person name="Floudas D."/>
            <person name="Bentzer J."/>
            <person name="Ahren D."/>
            <person name="Johansson T."/>
            <person name="Persson P."/>
            <person name="Tunlid A."/>
        </authorList>
    </citation>
    <scope>NUCLEOTIDE SEQUENCE [LARGE SCALE GENOMIC DNA]</scope>
    <source>
        <strain evidence="2 3">CBS 406.79</strain>
    </source>
</reference>
<name>A0A8H5LRZ3_9AGAR</name>
<organism evidence="2 3">
    <name type="scientific">Collybiopsis confluens</name>
    <dbReference type="NCBI Taxonomy" id="2823264"/>
    <lineage>
        <taxon>Eukaryota</taxon>
        <taxon>Fungi</taxon>
        <taxon>Dikarya</taxon>
        <taxon>Basidiomycota</taxon>
        <taxon>Agaricomycotina</taxon>
        <taxon>Agaricomycetes</taxon>
        <taxon>Agaricomycetidae</taxon>
        <taxon>Agaricales</taxon>
        <taxon>Marasmiineae</taxon>
        <taxon>Omphalotaceae</taxon>
        <taxon>Collybiopsis</taxon>
    </lineage>
</organism>
<comment type="caution">
    <text evidence="2">The sequence shown here is derived from an EMBL/GenBank/DDBJ whole genome shotgun (WGS) entry which is preliminary data.</text>
</comment>
<evidence type="ECO:0000256" key="1">
    <source>
        <dbReference type="SAM" id="SignalP"/>
    </source>
</evidence>
<accession>A0A8H5LRZ3</accession>
<protein>
    <submittedName>
        <fullName evidence="2">Uncharacterized protein</fullName>
    </submittedName>
</protein>
<sequence length="251" mass="26283">MSLAKLILGASMVFCGIKGEYVTTITSPPPSATVTLYDVIPSDEVSILQNTSDFGSFNGIYQLTVAMIGVSSGSNGGSETTYSFGRYVSESDAYTIMSTDSQGQVVTETITPPQLLPDISNWTLVASSGGQWETVSPYFTTDSVDGGAVPVGGGYLSCSFDSGHQSAVCNGWDLDLNLATVTSGSQVATVTKVETMPVSYGGMITAYTVGIQSFPVETGNSKSNSGLGRMDWCWLNFGGGFSVFLAFILSL</sequence>
<proteinExistence type="predicted"/>
<dbReference type="AlphaFoldDB" id="A0A8H5LRZ3"/>
<evidence type="ECO:0000313" key="2">
    <source>
        <dbReference type="EMBL" id="KAF5367221.1"/>
    </source>
</evidence>
<gene>
    <name evidence="2" type="ORF">D9757_012225</name>
</gene>
<dbReference type="OrthoDB" id="3063647at2759"/>
<keyword evidence="1" id="KW-0732">Signal</keyword>
<dbReference type="EMBL" id="JAACJN010000145">
    <property type="protein sequence ID" value="KAF5367221.1"/>
    <property type="molecule type" value="Genomic_DNA"/>
</dbReference>
<keyword evidence="3" id="KW-1185">Reference proteome</keyword>
<feature type="signal peptide" evidence="1">
    <location>
        <begin position="1"/>
        <end position="19"/>
    </location>
</feature>
<dbReference type="Proteomes" id="UP000518752">
    <property type="component" value="Unassembled WGS sequence"/>
</dbReference>